<protein>
    <submittedName>
        <fullName evidence="2">Uncharacterized protein</fullName>
    </submittedName>
</protein>
<dbReference type="Proteomes" id="UP000266723">
    <property type="component" value="Unassembled WGS sequence"/>
</dbReference>
<evidence type="ECO:0000256" key="1">
    <source>
        <dbReference type="SAM" id="MobiDB-lite"/>
    </source>
</evidence>
<reference evidence="2 3" key="1">
    <citation type="journal article" date="2020" name="BMC Genomics">
        <title>Intraspecific diversification of the crop wild relative Brassica cretica Lam. using demographic model selection.</title>
        <authorList>
            <person name="Kioukis A."/>
            <person name="Michalopoulou V.A."/>
            <person name="Briers L."/>
            <person name="Pirintsos S."/>
            <person name="Studholme D.J."/>
            <person name="Pavlidis P."/>
            <person name="Sarris P.F."/>
        </authorList>
    </citation>
    <scope>NUCLEOTIDE SEQUENCE [LARGE SCALE GENOMIC DNA]</scope>
    <source>
        <strain evidence="3">cv. PFS-1207/04</strain>
    </source>
</reference>
<gene>
    <name evidence="2" type="ORF">DY000_02026077</name>
</gene>
<proteinExistence type="predicted"/>
<evidence type="ECO:0000313" key="3">
    <source>
        <dbReference type="Proteomes" id="UP000266723"/>
    </source>
</evidence>
<dbReference type="EMBL" id="QGKV02000299">
    <property type="protein sequence ID" value="KAF3591546.1"/>
    <property type="molecule type" value="Genomic_DNA"/>
</dbReference>
<evidence type="ECO:0000313" key="2">
    <source>
        <dbReference type="EMBL" id="KAF3591546.1"/>
    </source>
</evidence>
<organism evidence="2 3">
    <name type="scientific">Brassica cretica</name>
    <name type="common">Mustard</name>
    <dbReference type="NCBI Taxonomy" id="69181"/>
    <lineage>
        <taxon>Eukaryota</taxon>
        <taxon>Viridiplantae</taxon>
        <taxon>Streptophyta</taxon>
        <taxon>Embryophyta</taxon>
        <taxon>Tracheophyta</taxon>
        <taxon>Spermatophyta</taxon>
        <taxon>Magnoliopsida</taxon>
        <taxon>eudicotyledons</taxon>
        <taxon>Gunneridae</taxon>
        <taxon>Pentapetalae</taxon>
        <taxon>rosids</taxon>
        <taxon>malvids</taxon>
        <taxon>Brassicales</taxon>
        <taxon>Brassicaceae</taxon>
        <taxon>Brassiceae</taxon>
        <taxon>Brassica</taxon>
    </lineage>
</organism>
<feature type="region of interest" description="Disordered" evidence="1">
    <location>
        <begin position="72"/>
        <end position="115"/>
    </location>
</feature>
<feature type="region of interest" description="Disordered" evidence="1">
    <location>
        <begin position="13"/>
        <end position="36"/>
    </location>
</feature>
<accession>A0ABQ7E531</accession>
<sequence>MTFILTASKWVREDDEADDVHKKSYSPRSENTGGILTFKVDDEDLKGTLPASEQNDTVLPKRFTAEQKGKAILIPSDDKAQVPHRPSKQPVKVLSSSSQQSSQRSTITKSSVHKPAATCTTEGAHMIDLSNPFSALDDLIET</sequence>
<feature type="compositionally biased region" description="Low complexity" evidence="1">
    <location>
        <begin position="88"/>
        <end position="110"/>
    </location>
</feature>
<name>A0ABQ7E531_BRACR</name>
<keyword evidence="3" id="KW-1185">Reference proteome</keyword>
<comment type="caution">
    <text evidence="2">The sequence shown here is derived from an EMBL/GenBank/DDBJ whole genome shotgun (WGS) entry which is preliminary data.</text>
</comment>